<reference evidence="1" key="1">
    <citation type="journal article" date="2020" name="mSystems">
        <title>Genome- and Community-Level Interaction Insights into Carbon Utilization and Element Cycling Functions of Hydrothermarchaeota in Hydrothermal Sediment.</title>
        <authorList>
            <person name="Zhou Z."/>
            <person name="Liu Y."/>
            <person name="Xu W."/>
            <person name="Pan J."/>
            <person name="Luo Z.H."/>
            <person name="Li M."/>
        </authorList>
    </citation>
    <scope>NUCLEOTIDE SEQUENCE [LARGE SCALE GENOMIC DNA]</scope>
    <source>
        <strain evidence="1">SpSt-1179</strain>
    </source>
</reference>
<organism evidence="1">
    <name type="scientific">Mesotoga infera</name>
    <dbReference type="NCBI Taxonomy" id="1236046"/>
    <lineage>
        <taxon>Bacteria</taxon>
        <taxon>Thermotogati</taxon>
        <taxon>Thermotogota</taxon>
        <taxon>Thermotogae</taxon>
        <taxon>Kosmotogales</taxon>
        <taxon>Kosmotogaceae</taxon>
        <taxon>Mesotoga</taxon>
    </lineage>
</organism>
<comment type="caution">
    <text evidence="1">The sequence shown here is derived from an EMBL/GenBank/DDBJ whole genome shotgun (WGS) entry which is preliminary data.</text>
</comment>
<sequence length="80" mass="8758">MQANELDELGAQFKSGRFARMIGLEDLLRDAEALPLSAGLPEVRIDRPVINLFAAGSSWGLVLATHNVFSCLFSWIIAVQ</sequence>
<proteinExistence type="predicted"/>
<protein>
    <submittedName>
        <fullName evidence="1">Uncharacterized protein</fullName>
    </submittedName>
</protein>
<dbReference type="Proteomes" id="UP000886198">
    <property type="component" value="Unassembled WGS sequence"/>
</dbReference>
<dbReference type="EMBL" id="DSBT01000035">
    <property type="protein sequence ID" value="HDP76781.1"/>
    <property type="molecule type" value="Genomic_DNA"/>
</dbReference>
<gene>
    <name evidence="1" type="ORF">ENN47_01065</name>
</gene>
<accession>A0A7C1GRB0</accession>
<evidence type="ECO:0000313" key="1">
    <source>
        <dbReference type="EMBL" id="HDP76781.1"/>
    </source>
</evidence>
<name>A0A7C1GRB0_9BACT</name>
<dbReference type="AlphaFoldDB" id="A0A7C1GRB0"/>